<evidence type="ECO:0000313" key="1">
    <source>
        <dbReference type="EMBL" id="GAO45939.1"/>
    </source>
</evidence>
<accession>A0A0E9N7Y9</accession>
<evidence type="ECO:0000313" key="2">
    <source>
        <dbReference type="Proteomes" id="UP000033140"/>
    </source>
</evidence>
<dbReference type="EMBL" id="BACD03000001">
    <property type="protein sequence ID" value="GAO45939.1"/>
    <property type="molecule type" value="Genomic_DNA"/>
</dbReference>
<keyword evidence="2" id="KW-1185">Reference proteome</keyword>
<comment type="caution">
    <text evidence="1">The sequence shown here is derived from an EMBL/GenBank/DDBJ whole genome shotgun (WGS) entry which is preliminary data.</text>
</comment>
<sequence>MRRDCRSSPEGRSPMAGFRYNALCFEGTLSTRLYRRLHQRNLEINLYYFESRRKLVSQEKHRRPFLTSQFHLWYIVYASQYHPAF</sequence>
<proteinExistence type="predicted"/>
<protein>
    <submittedName>
        <fullName evidence="1">Uncharacterized protein</fullName>
    </submittedName>
</protein>
<dbReference type="Proteomes" id="UP000033140">
    <property type="component" value="Unassembled WGS sequence"/>
</dbReference>
<organism evidence="1 2">
    <name type="scientific">Saitoella complicata (strain BCRC 22490 / CBS 7301 / JCM 7358 / NBRC 10748 / NRRL Y-17804)</name>
    <dbReference type="NCBI Taxonomy" id="698492"/>
    <lineage>
        <taxon>Eukaryota</taxon>
        <taxon>Fungi</taxon>
        <taxon>Dikarya</taxon>
        <taxon>Ascomycota</taxon>
        <taxon>Taphrinomycotina</taxon>
        <taxon>Taphrinomycotina incertae sedis</taxon>
        <taxon>Saitoella</taxon>
    </lineage>
</organism>
<name>A0A0E9N7Y9_SAICN</name>
<reference evidence="1 2" key="3">
    <citation type="journal article" date="2015" name="Genome Announc.">
        <title>Draft Genome Sequence of the Archiascomycetous Yeast Saitoella complicata.</title>
        <authorList>
            <person name="Yamauchi K."/>
            <person name="Kondo S."/>
            <person name="Hamamoto M."/>
            <person name="Takahashi Y."/>
            <person name="Ogura Y."/>
            <person name="Hayashi T."/>
            <person name="Nishida H."/>
        </authorList>
    </citation>
    <scope>NUCLEOTIDE SEQUENCE [LARGE SCALE GENOMIC DNA]</scope>
    <source>
        <strain evidence="1 2">NRRL Y-17804</strain>
    </source>
</reference>
<reference evidence="1 2" key="2">
    <citation type="journal article" date="2014" name="J. Gen. Appl. Microbiol.">
        <title>The early diverging ascomycetous budding yeast Saitoella complicata has three histone deacetylases belonging to the Clr6, Hos2, and Rpd3 lineages.</title>
        <authorList>
            <person name="Nishida H."/>
            <person name="Matsumoto T."/>
            <person name="Kondo S."/>
            <person name="Hamamoto M."/>
            <person name="Yoshikawa H."/>
        </authorList>
    </citation>
    <scope>NUCLEOTIDE SEQUENCE [LARGE SCALE GENOMIC DNA]</scope>
    <source>
        <strain evidence="1 2">NRRL Y-17804</strain>
    </source>
</reference>
<dbReference type="AlphaFoldDB" id="A0A0E9N7Y9"/>
<gene>
    <name evidence="1" type="ORF">G7K_0184-t1</name>
</gene>
<reference evidence="1 2" key="1">
    <citation type="journal article" date="2011" name="J. Gen. Appl. Microbiol.">
        <title>Draft genome sequencing of the enigmatic yeast Saitoella complicata.</title>
        <authorList>
            <person name="Nishida H."/>
            <person name="Hamamoto M."/>
            <person name="Sugiyama J."/>
        </authorList>
    </citation>
    <scope>NUCLEOTIDE SEQUENCE [LARGE SCALE GENOMIC DNA]</scope>
    <source>
        <strain evidence="1 2">NRRL Y-17804</strain>
    </source>
</reference>